<dbReference type="STRING" id="983920.Y88_1669"/>
<dbReference type="HOGENOM" id="CLU_2974898_0_0_5"/>
<accession>F1Z3G8</accession>
<dbReference type="AlphaFoldDB" id="F1Z3G8"/>
<sequence>MAGAAPLARARSWLVTHQDKATGSVPARSINKDRQPGTDAYLFMTDEAPGRAALALRS</sequence>
<gene>
    <name evidence="1" type="ORF">Y88_1669</name>
</gene>
<evidence type="ECO:0000313" key="1">
    <source>
        <dbReference type="EMBL" id="EGD60782.1"/>
    </source>
</evidence>
<comment type="caution">
    <text evidence="1">The sequence shown here is derived from an EMBL/GenBank/DDBJ whole genome shotgun (WGS) entry which is preliminary data.</text>
</comment>
<organism evidence="1 2">
    <name type="scientific">Novosphingobium nitrogenifigens DSM 19370</name>
    <dbReference type="NCBI Taxonomy" id="983920"/>
    <lineage>
        <taxon>Bacteria</taxon>
        <taxon>Pseudomonadati</taxon>
        <taxon>Pseudomonadota</taxon>
        <taxon>Alphaproteobacteria</taxon>
        <taxon>Sphingomonadales</taxon>
        <taxon>Sphingomonadaceae</taxon>
        <taxon>Novosphingobium</taxon>
    </lineage>
</organism>
<name>F1Z3G8_9SPHN</name>
<keyword evidence="2" id="KW-1185">Reference proteome</keyword>
<dbReference type="InParanoid" id="F1Z3G8"/>
<proteinExistence type="predicted"/>
<protein>
    <submittedName>
        <fullName evidence="1">Putative squalene-hopene cyclase</fullName>
    </submittedName>
</protein>
<reference evidence="1 2" key="1">
    <citation type="journal article" date="2012" name="J. Bacteriol.">
        <title>Draft Genome Sequence of Novosphingobium nitrogenifigens Y88T.</title>
        <authorList>
            <person name="Strabala T.J."/>
            <person name="Macdonald L."/>
            <person name="Liu V."/>
            <person name="Smit A.M."/>
        </authorList>
    </citation>
    <scope>NUCLEOTIDE SEQUENCE [LARGE SCALE GENOMIC DNA]</scope>
    <source>
        <strain evidence="1 2">DSM 19370</strain>
    </source>
</reference>
<dbReference type="RefSeq" id="WP_008068040.1">
    <property type="nucleotide sequence ID" value="NZ_AQWK01000012.1"/>
</dbReference>
<dbReference type="Proteomes" id="UP000004728">
    <property type="component" value="Unassembled WGS sequence"/>
</dbReference>
<evidence type="ECO:0000313" key="2">
    <source>
        <dbReference type="Proteomes" id="UP000004728"/>
    </source>
</evidence>
<dbReference type="OrthoDB" id="7510507at2"/>
<dbReference type="EMBL" id="AEWJ01000008">
    <property type="protein sequence ID" value="EGD60782.1"/>
    <property type="molecule type" value="Genomic_DNA"/>
</dbReference>